<dbReference type="GO" id="GO:0008270">
    <property type="term" value="F:zinc ion binding"/>
    <property type="evidence" value="ECO:0007669"/>
    <property type="project" value="InterPro"/>
</dbReference>
<evidence type="ECO:0000256" key="9">
    <source>
        <dbReference type="RuleBase" id="RU004386"/>
    </source>
</evidence>
<comment type="cofactor">
    <cofactor evidence="1 10">
        <name>Zn(2+)</name>
        <dbReference type="ChEBI" id="CHEBI:29105"/>
    </cofactor>
</comment>
<evidence type="ECO:0000256" key="5">
    <source>
        <dbReference type="ARBA" id="ARBA00022723"/>
    </source>
</evidence>
<keyword evidence="3 9" id="KW-0031">Aminopeptidase</keyword>
<evidence type="ECO:0000256" key="4">
    <source>
        <dbReference type="ARBA" id="ARBA00022670"/>
    </source>
</evidence>
<organism evidence="11">
    <name type="scientific">uncultured Frankineae bacterium</name>
    <dbReference type="NCBI Taxonomy" id="437475"/>
    <lineage>
        <taxon>Bacteria</taxon>
        <taxon>Bacillati</taxon>
        <taxon>Actinomycetota</taxon>
        <taxon>Actinomycetes</taxon>
        <taxon>Frankiales</taxon>
        <taxon>environmental samples</taxon>
    </lineage>
</organism>
<sequence>MIAGTARLRSLPMSLTAEQAGADLRAFVDASPSPFHAVAEMARRLSAAGFAPLDERDRWALAPGDARYVVRDGGSVIAFRVGSAPLPDAGVRLVGTHTDSPTFKVRPRSDLERGSYRLVGVEPYGGLLAHTWLDRELTVAGRLAARRSDGSVGLHLVALPGGPLRLPSLAIHLDRSVRDGLTLDPQTQLVPAWSGRGDAGGSLLDHLAAVAGVDVGDVLGHDLVLADSQPSAATGADGSWVAAPRLDNLGSCHSATTALLGAAPAAHTQLLVANDHEEVGSGSMEGARGSFLEDVLARLVAATGATDPQDLPVTIARSHLVSADMAHATHPTQGERHEPSHAPVLGGGPVLKLNANQSYATDARSGSWFAARCADAGVPLQHFVTRADLPCGSTIGPLTAMRLGLSTVDVGSPMLAMHSCRELASSLDVPLMVRAMTACFEIG</sequence>
<reference evidence="11" key="1">
    <citation type="submission" date="2020-02" db="EMBL/GenBank/DDBJ databases">
        <authorList>
            <person name="Meier V. D."/>
        </authorList>
    </citation>
    <scope>NUCLEOTIDE SEQUENCE</scope>
    <source>
        <strain evidence="11">AVDCRST_MAG07</strain>
    </source>
</reference>
<keyword evidence="7 9" id="KW-0862">Zinc</keyword>
<dbReference type="GO" id="GO:0004177">
    <property type="term" value="F:aminopeptidase activity"/>
    <property type="evidence" value="ECO:0007669"/>
    <property type="project" value="UniProtKB-KW"/>
</dbReference>
<dbReference type="InterPro" id="IPR023358">
    <property type="entry name" value="Peptidase_M18_dom2"/>
</dbReference>
<dbReference type="CDD" id="cd05658">
    <property type="entry name" value="M18_DAP"/>
    <property type="match status" value="1"/>
</dbReference>
<evidence type="ECO:0000256" key="7">
    <source>
        <dbReference type="ARBA" id="ARBA00022833"/>
    </source>
</evidence>
<comment type="similarity">
    <text evidence="2 9">Belongs to the peptidase M18 family.</text>
</comment>
<name>A0A6J4M6I7_9ACTN</name>
<dbReference type="EMBL" id="CADCUB010000144">
    <property type="protein sequence ID" value="CAA9351306.1"/>
    <property type="molecule type" value="Genomic_DNA"/>
</dbReference>
<protein>
    <recommendedName>
        <fullName evidence="10">M18 family aminopeptidase</fullName>
        <ecNumber evidence="10">3.4.11.-</ecNumber>
    </recommendedName>
</protein>
<proteinExistence type="inferred from homology"/>
<keyword evidence="5 9" id="KW-0479">Metal-binding</keyword>
<evidence type="ECO:0000256" key="10">
    <source>
        <dbReference type="RuleBase" id="RU004387"/>
    </source>
</evidence>
<dbReference type="GO" id="GO:0006508">
    <property type="term" value="P:proteolysis"/>
    <property type="evidence" value="ECO:0007669"/>
    <property type="project" value="UniProtKB-KW"/>
</dbReference>
<dbReference type="Pfam" id="PF02127">
    <property type="entry name" value="Peptidase_M18"/>
    <property type="match status" value="1"/>
</dbReference>
<keyword evidence="8 9" id="KW-0482">Metalloprotease</keyword>
<dbReference type="NCBIfam" id="NF002759">
    <property type="entry name" value="PRK02813.1"/>
    <property type="match status" value="1"/>
</dbReference>
<dbReference type="Gene3D" id="3.40.630.10">
    <property type="entry name" value="Zn peptidases"/>
    <property type="match status" value="1"/>
</dbReference>
<dbReference type="PANTHER" id="PTHR28570">
    <property type="entry name" value="ASPARTYL AMINOPEPTIDASE"/>
    <property type="match status" value="1"/>
</dbReference>
<keyword evidence="4 9" id="KW-0645">Protease</keyword>
<accession>A0A6J4M6I7</accession>
<evidence type="ECO:0000313" key="11">
    <source>
        <dbReference type="EMBL" id="CAA9351306.1"/>
    </source>
</evidence>
<dbReference type="Gene3D" id="2.30.250.10">
    <property type="entry name" value="Aminopeptidase i, Domain 2"/>
    <property type="match status" value="1"/>
</dbReference>
<keyword evidence="6 9" id="KW-0378">Hydrolase</keyword>
<evidence type="ECO:0000256" key="8">
    <source>
        <dbReference type="ARBA" id="ARBA00023049"/>
    </source>
</evidence>
<evidence type="ECO:0000256" key="1">
    <source>
        <dbReference type="ARBA" id="ARBA00001947"/>
    </source>
</evidence>
<dbReference type="GO" id="GO:0008237">
    <property type="term" value="F:metallopeptidase activity"/>
    <property type="evidence" value="ECO:0007669"/>
    <property type="project" value="UniProtKB-KW"/>
</dbReference>
<evidence type="ECO:0000256" key="3">
    <source>
        <dbReference type="ARBA" id="ARBA00022438"/>
    </source>
</evidence>
<dbReference type="PANTHER" id="PTHR28570:SF3">
    <property type="entry name" value="ASPARTYL AMINOPEPTIDASE"/>
    <property type="match status" value="1"/>
</dbReference>
<dbReference type="EC" id="3.4.11.-" evidence="10"/>
<dbReference type="PRINTS" id="PR00932">
    <property type="entry name" value="AMINO1PTASE"/>
</dbReference>
<evidence type="ECO:0000256" key="2">
    <source>
        <dbReference type="ARBA" id="ARBA00008290"/>
    </source>
</evidence>
<gene>
    <name evidence="11" type="ORF">AVDCRST_MAG07-3200</name>
</gene>
<dbReference type="AlphaFoldDB" id="A0A6J4M6I7"/>
<dbReference type="SUPFAM" id="SSF53187">
    <property type="entry name" value="Zn-dependent exopeptidases"/>
    <property type="match status" value="1"/>
</dbReference>
<dbReference type="SUPFAM" id="SSF101821">
    <property type="entry name" value="Aminopeptidase/glucanase lid domain"/>
    <property type="match status" value="1"/>
</dbReference>
<evidence type="ECO:0000256" key="6">
    <source>
        <dbReference type="ARBA" id="ARBA00022801"/>
    </source>
</evidence>
<dbReference type="InterPro" id="IPR001948">
    <property type="entry name" value="Peptidase_M18"/>
</dbReference>
<dbReference type="GO" id="GO:0005737">
    <property type="term" value="C:cytoplasm"/>
    <property type="evidence" value="ECO:0007669"/>
    <property type="project" value="UniProtKB-ARBA"/>
</dbReference>